<feature type="region of interest" description="Disordered" evidence="1">
    <location>
        <begin position="13"/>
        <end position="58"/>
    </location>
</feature>
<gene>
    <name evidence="2" type="ORF">HHI36_017622</name>
</gene>
<keyword evidence="3" id="KW-1185">Reference proteome</keyword>
<protein>
    <submittedName>
        <fullName evidence="2">Uncharacterized protein</fullName>
    </submittedName>
</protein>
<reference evidence="2 3" key="1">
    <citation type="journal article" date="2021" name="BMC Biol.">
        <title>Horizontally acquired antibacterial genes associated with adaptive radiation of ladybird beetles.</title>
        <authorList>
            <person name="Li H.S."/>
            <person name="Tang X.F."/>
            <person name="Huang Y.H."/>
            <person name="Xu Z.Y."/>
            <person name="Chen M.L."/>
            <person name="Du X.Y."/>
            <person name="Qiu B.Y."/>
            <person name="Chen P.T."/>
            <person name="Zhang W."/>
            <person name="Slipinski A."/>
            <person name="Escalona H.E."/>
            <person name="Waterhouse R.M."/>
            <person name="Zwick A."/>
            <person name="Pang H."/>
        </authorList>
    </citation>
    <scope>NUCLEOTIDE SEQUENCE [LARGE SCALE GENOMIC DNA]</scope>
    <source>
        <strain evidence="2">SYSU2018</strain>
    </source>
</reference>
<name>A0ABD2NN39_9CUCU</name>
<evidence type="ECO:0000313" key="3">
    <source>
        <dbReference type="Proteomes" id="UP001516400"/>
    </source>
</evidence>
<feature type="compositionally biased region" description="Polar residues" evidence="1">
    <location>
        <begin position="31"/>
        <end position="41"/>
    </location>
</feature>
<accession>A0ABD2NN39</accession>
<feature type="compositionally biased region" description="Basic and acidic residues" evidence="1">
    <location>
        <begin position="44"/>
        <end position="58"/>
    </location>
</feature>
<dbReference type="Proteomes" id="UP001516400">
    <property type="component" value="Unassembled WGS sequence"/>
</dbReference>
<feature type="compositionally biased region" description="Basic and acidic residues" evidence="1">
    <location>
        <begin position="13"/>
        <end position="30"/>
    </location>
</feature>
<feature type="non-terminal residue" evidence="2">
    <location>
        <position position="58"/>
    </location>
</feature>
<comment type="caution">
    <text evidence="2">The sequence shown here is derived from an EMBL/GenBank/DDBJ whole genome shotgun (WGS) entry which is preliminary data.</text>
</comment>
<dbReference type="EMBL" id="JABFTP020000124">
    <property type="protein sequence ID" value="KAL3280117.1"/>
    <property type="molecule type" value="Genomic_DNA"/>
</dbReference>
<organism evidence="2 3">
    <name type="scientific">Cryptolaemus montrouzieri</name>
    <dbReference type="NCBI Taxonomy" id="559131"/>
    <lineage>
        <taxon>Eukaryota</taxon>
        <taxon>Metazoa</taxon>
        <taxon>Ecdysozoa</taxon>
        <taxon>Arthropoda</taxon>
        <taxon>Hexapoda</taxon>
        <taxon>Insecta</taxon>
        <taxon>Pterygota</taxon>
        <taxon>Neoptera</taxon>
        <taxon>Endopterygota</taxon>
        <taxon>Coleoptera</taxon>
        <taxon>Polyphaga</taxon>
        <taxon>Cucujiformia</taxon>
        <taxon>Coccinelloidea</taxon>
        <taxon>Coccinellidae</taxon>
        <taxon>Scymninae</taxon>
        <taxon>Scymnini</taxon>
        <taxon>Cryptolaemus</taxon>
    </lineage>
</organism>
<proteinExistence type="predicted"/>
<evidence type="ECO:0000313" key="2">
    <source>
        <dbReference type="EMBL" id="KAL3280117.1"/>
    </source>
</evidence>
<sequence length="58" mass="6609">MAMFMIRCVEPPKKTIDPSAERLNKSDNKTGRTSRPLSVSTRVLDGDGRDNKRMYSYS</sequence>
<dbReference type="AlphaFoldDB" id="A0ABD2NN39"/>
<evidence type="ECO:0000256" key="1">
    <source>
        <dbReference type="SAM" id="MobiDB-lite"/>
    </source>
</evidence>